<gene>
    <name evidence="3" type="primary">LOC128314993</name>
</gene>
<accession>A0ABM3PX75</accession>
<dbReference type="GeneID" id="128314993"/>
<proteinExistence type="predicted"/>
<reference evidence="3" key="1">
    <citation type="submission" date="2025-08" db="UniProtKB">
        <authorList>
            <consortium name="RefSeq"/>
        </authorList>
    </citation>
    <scope>IDENTIFICATION</scope>
    <source>
        <tissue evidence="3">Blood</tissue>
    </source>
</reference>
<keyword evidence="2" id="KW-1185">Reference proteome</keyword>
<feature type="compositionally biased region" description="Basic residues" evidence="1">
    <location>
        <begin position="63"/>
        <end position="74"/>
    </location>
</feature>
<evidence type="ECO:0000256" key="1">
    <source>
        <dbReference type="SAM" id="MobiDB-lite"/>
    </source>
</evidence>
<organism evidence="2 3">
    <name type="scientific">Acinonyx jubatus</name>
    <name type="common">Cheetah</name>
    <dbReference type="NCBI Taxonomy" id="32536"/>
    <lineage>
        <taxon>Eukaryota</taxon>
        <taxon>Metazoa</taxon>
        <taxon>Chordata</taxon>
        <taxon>Craniata</taxon>
        <taxon>Vertebrata</taxon>
        <taxon>Euteleostomi</taxon>
        <taxon>Mammalia</taxon>
        <taxon>Eutheria</taxon>
        <taxon>Laurasiatheria</taxon>
        <taxon>Carnivora</taxon>
        <taxon>Feliformia</taxon>
        <taxon>Felidae</taxon>
        <taxon>Felinae</taxon>
        <taxon>Acinonyx</taxon>
    </lineage>
</organism>
<evidence type="ECO:0000313" key="2">
    <source>
        <dbReference type="Proteomes" id="UP001652583"/>
    </source>
</evidence>
<name>A0ABM3PX75_ACIJB</name>
<feature type="region of interest" description="Disordered" evidence="1">
    <location>
        <begin position="62"/>
        <end position="167"/>
    </location>
</feature>
<dbReference type="Proteomes" id="UP001652583">
    <property type="component" value="Chromosome A2"/>
</dbReference>
<dbReference type="RefSeq" id="XP_053076265.1">
    <property type="nucleotide sequence ID" value="XM_053220290.1"/>
</dbReference>
<sequence length="281" mass="30078">MFEYYMGAYFSLDPWILSLILTLSYMNPLLRSSWAVGRESGVSVPGGCQFCNFCGPVEQGIHRQARPKSSRRLRGAPELAGSPRRRTARGGVGRGGLGLRAARRAPRPHSGAAPPSESRAGKQRHGVQAAAAPERGGAAARPWAARGSASRAEERALPSPARSPTNQGFIELHQTSHLGTLPLPFPLHVGFGSAQPHLVRFGHCHDLPDPSCVIPTADSWQFWFQLSMGSTSVGGLVIDETELRITARTTMGTRVTLWKRAQGMGSIRTQQAAAGGLIAGD</sequence>
<protein>
    <submittedName>
        <fullName evidence="3">Uncharacterized protein LOC128314993</fullName>
    </submittedName>
</protein>
<feature type="compositionally biased region" description="Low complexity" evidence="1">
    <location>
        <begin position="129"/>
        <end position="150"/>
    </location>
</feature>
<evidence type="ECO:0000313" key="3">
    <source>
        <dbReference type="RefSeq" id="XP_053076265.1"/>
    </source>
</evidence>